<dbReference type="OrthoDB" id="1707382at2"/>
<proteinExistence type="predicted"/>
<keyword evidence="1" id="KW-1133">Transmembrane helix</keyword>
<feature type="transmembrane region" description="Helical" evidence="1">
    <location>
        <begin position="142"/>
        <end position="162"/>
    </location>
</feature>
<name>A0A6N7IPY1_9FIRM</name>
<sequence length="215" mass="23163">MPGRRGGLLRRYWIKTLRAGWLLYLLVLAVFSLGLVCGALNIDFLPPGGMASLHDYLSAFLKEAGGGQVDTGQLARQVMYDKLYFMTALYLAGLTVIGIPVVLVLVFLRGFALGFTVAFLSRDLALQGLFLAAVAIMPQNLLFLPALFVGAVAALTFALLLFPRRSGMGGKIWGSLVRYTGIMVAVVAVALGAGLVEIYLSPWLTRILAGMIIPR</sequence>
<organism evidence="2 3">
    <name type="scientific">Desulfofundulus thermobenzoicus</name>
    <dbReference type="NCBI Taxonomy" id="29376"/>
    <lineage>
        <taxon>Bacteria</taxon>
        <taxon>Bacillati</taxon>
        <taxon>Bacillota</taxon>
        <taxon>Clostridia</taxon>
        <taxon>Eubacteriales</taxon>
        <taxon>Peptococcaceae</taxon>
        <taxon>Desulfofundulus</taxon>
    </lineage>
</organism>
<feature type="transmembrane region" description="Helical" evidence="1">
    <location>
        <begin position="83"/>
        <end position="108"/>
    </location>
</feature>
<comment type="caution">
    <text evidence="2">The sequence shown here is derived from an EMBL/GenBank/DDBJ whole genome shotgun (WGS) entry which is preliminary data.</text>
</comment>
<protein>
    <submittedName>
        <fullName evidence="2">Stage II sporulation protein M</fullName>
    </submittedName>
</protein>
<dbReference type="EMBL" id="WHYR01000016">
    <property type="protein sequence ID" value="MQL52074.1"/>
    <property type="molecule type" value="Genomic_DNA"/>
</dbReference>
<accession>A0A6N7IPY1</accession>
<dbReference type="InterPro" id="IPR002798">
    <property type="entry name" value="SpoIIM-like"/>
</dbReference>
<dbReference type="InterPro" id="IPR014196">
    <property type="entry name" value="SpoIIM"/>
</dbReference>
<evidence type="ECO:0000313" key="3">
    <source>
        <dbReference type="Proteomes" id="UP000441717"/>
    </source>
</evidence>
<dbReference type="AlphaFoldDB" id="A0A6N7IPY1"/>
<keyword evidence="1" id="KW-0472">Membrane</keyword>
<feature type="transmembrane region" description="Helical" evidence="1">
    <location>
        <begin position="182"/>
        <end position="201"/>
    </location>
</feature>
<dbReference type="PIRSF" id="PIRSF038973">
    <property type="entry name" value="SpoIIM"/>
    <property type="match status" value="1"/>
</dbReference>
<dbReference type="Pfam" id="PF01944">
    <property type="entry name" value="SpoIIM"/>
    <property type="match status" value="1"/>
</dbReference>
<evidence type="ECO:0000313" key="2">
    <source>
        <dbReference type="EMBL" id="MQL52074.1"/>
    </source>
</evidence>
<evidence type="ECO:0000256" key="1">
    <source>
        <dbReference type="SAM" id="Phobius"/>
    </source>
</evidence>
<keyword evidence="1" id="KW-0812">Transmembrane</keyword>
<feature type="transmembrane region" description="Helical" evidence="1">
    <location>
        <begin position="21"/>
        <end position="42"/>
    </location>
</feature>
<keyword evidence="3" id="KW-1185">Reference proteome</keyword>
<gene>
    <name evidence="2" type="primary">spoIIM</name>
    <name evidence="2" type="ORF">GFC01_07285</name>
</gene>
<feature type="transmembrane region" description="Helical" evidence="1">
    <location>
        <begin position="115"/>
        <end position="136"/>
    </location>
</feature>
<dbReference type="NCBIfam" id="TIGR02831">
    <property type="entry name" value="spo_II_M"/>
    <property type="match status" value="1"/>
</dbReference>
<dbReference type="Proteomes" id="UP000441717">
    <property type="component" value="Unassembled WGS sequence"/>
</dbReference>
<reference evidence="2 3" key="1">
    <citation type="submission" date="2019-10" db="EMBL/GenBank/DDBJ databases">
        <title>Comparative genomics of sulfur disproportionating microorganisms.</title>
        <authorList>
            <person name="Ward L.M."/>
            <person name="Bertran E."/>
            <person name="Johnston D."/>
        </authorList>
    </citation>
    <scope>NUCLEOTIDE SEQUENCE [LARGE SCALE GENOMIC DNA]</scope>
    <source>
        <strain evidence="2 3">DSM 14055</strain>
    </source>
</reference>